<dbReference type="PIRSF" id="PIRSF005572">
    <property type="entry name" value="NifS"/>
    <property type="match status" value="1"/>
</dbReference>
<organism evidence="8 9">
    <name type="scientific">Pediococcus pentosaceus</name>
    <dbReference type="NCBI Taxonomy" id="1255"/>
    <lineage>
        <taxon>Bacteria</taxon>
        <taxon>Bacillati</taxon>
        <taxon>Bacillota</taxon>
        <taxon>Bacilli</taxon>
        <taxon>Lactobacillales</taxon>
        <taxon>Lactobacillaceae</taxon>
        <taxon>Pediococcus</taxon>
    </lineage>
</organism>
<keyword evidence="5" id="KW-0663">Pyridoxal phosphate</keyword>
<dbReference type="GO" id="GO:0030170">
    <property type="term" value="F:pyridoxal phosphate binding"/>
    <property type="evidence" value="ECO:0007669"/>
    <property type="project" value="InterPro"/>
</dbReference>
<dbReference type="Proteomes" id="UP000196118">
    <property type="component" value="Chromosome"/>
</dbReference>
<evidence type="ECO:0000256" key="5">
    <source>
        <dbReference type="ARBA" id="ARBA00022898"/>
    </source>
</evidence>
<evidence type="ECO:0000313" key="9">
    <source>
        <dbReference type="Proteomes" id="UP000196118"/>
    </source>
</evidence>
<dbReference type="Gene3D" id="3.40.640.10">
    <property type="entry name" value="Type I PLP-dependent aspartate aminotransferase-like (Major domain)"/>
    <property type="match status" value="1"/>
</dbReference>
<keyword evidence="8" id="KW-0456">Lyase</keyword>
<evidence type="ECO:0000256" key="3">
    <source>
        <dbReference type="ARBA" id="ARBA00012239"/>
    </source>
</evidence>
<dbReference type="AlphaFoldDB" id="A0A1Y0VWH2"/>
<evidence type="ECO:0000259" key="7">
    <source>
        <dbReference type="Pfam" id="PF00266"/>
    </source>
</evidence>
<evidence type="ECO:0000256" key="4">
    <source>
        <dbReference type="ARBA" id="ARBA00022679"/>
    </source>
</evidence>
<dbReference type="PANTHER" id="PTHR43586:SF8">
    <property type="entry name" value="CYSTEINE DESULFURASE 1, CHLOROPLASTIC"/>
    <property type="match status" value="1"/>
</dbReference>
<dbReference type="EMBL" id="CP021474">
    <property type="protein sequence ID" value="ARW20199.1"/>
    <property type="molecule type" value="Genomic_DNA"/>
</dbReference>
<dbReference type="GO" id="GO:0031071">
    <property type="term" value="F:cysteine desulfurase activity"/>
    <property type="evidence" value="ECO:0007669"/>
    <property type="project" value="UniProtKB-EC"/>
</dbReference>
<dbReference type="InterPro" id="IPR015421">
    <property type="entry name" value="PyrdxlP-dep_Trfase_major"/>
</dbReference>
<evidence type="ECO:0000313" key="8">
    <source>
        <dbReference type="EMBL" id="ARW20199.1"/>
    </source>
</evidence>
<dbReference type="EC" id="2.8.1.7" evidence="3"/>
<sequence>MIDDQKIAYLDNAATMPMPDEVLEVIDTYYHAHKVNVHRGMYRLAHQVTEQYEAVRQATANFINAQDSSEIIFTSGTTDALNLVAFGYAEKQLQPDDEIIISVLEHHSNFIPWQRVARKTGAKLKIVGLDDQQNLDMQQFSELLTEKTKLVAITLVSNVLGSIVDAKQIIEQTHHMGGVVVLDAAQAVGHLPLDVQKLDADFLAFSGHKMYGPTGVGVLYGKRNLLEQVEPLRFGGEMADEVDVQTATFQPLPLRLEAGTPNIAGVLGLGAAIQYLQKIGFTTIKQHEQQLLNQLYQGLQQIPAIKIYGPRSAAERQGVLSFNYGTIHAHDVATIIDTENVAVRAGHMCAEPLMQALGVSSVVRASVSYMNTTEDVEQLLAAMNQVGQILL</sequence>
<dbReference type="InterPro" id="IPR015422">
    <property type="entry name" value="PyrdxlP-dep_Trfase_small"/>
</dbReference>
<gene>
    <name evidence="8" type="primary">sufS</name>
    <name evidence="8" type="ORF">S100892_01655</name>
</gene>
<reference evidence="8 9" key="1">
    <citation type="submission" date="2017-05" db="EMBL/GenBank/DDBJ databases">
        <title>Genome sequence of Pediococcus pentosaceus strain SRCM100892.</title>
        <authorList>
            <person name="Cho S.H."/>
        </authorList>
    </citation>
    <scope>NUCLEOTIDE SEQUENCE [LARGE SCALE GENOMIC DNA]</scope>
    <source>
        <strain evidence="8 9">SRCM100892</strain>
    </source>
</reference>
<dbReference type="GO" id="GO:0006534">
    <property type="term" value="P:cysteine metabolic process"/>
    <property type="evidence" value="ECO:0007669"/>
    <property type="project" value="InterPro"/>
</dbReference>
<dbReference type="NCBIfam" id="TIGR01979">
    <property type="entry name" value="sufS"/>
    <property type="match status" value="1"/>
</dbReference>
<dbReference type="InterPro" id="IPR016454">
    <property type="entry name" value="Cysteine_dSase"/>
</dbReference>
<evidence type="ECO:0000256" key="1">
    <source>
        <dbReference type="ARBA" id="ARBA00001933"/>
    </source>
</evidence>
<dbReference type="Gene3D" id="3.90.1150.10">
    <property type="entry name" value="Aspartate Aminotransferase, domain 1"/>
    <property type="match status" value="1"/>
</dbReference>
<evidence type="ECO:0000256" key="6">
    <source>
        <dbReference type="ARBA" id="ARBA00050776"/>
    </source>
</evidence>
<name>A0A1Y0VWH2_PEDPE</name>
<dbReference type="SUPFAM" id="SSF53383">
    <property type="entry name" value="PLP-dependent transferases"/>
    <property type="match status" value="1"/>
</dbReference>
<dbReference type="Pfam" id="PF00266">
    <property type="entry name" value="Aminotran_5"/>
    <property type="match status" value="1"/>
</dbReference>
<feature type="domain" description="Aminotransferase class V" evidence="7">
    <location>
        <begin position="9"/>
        <end position="379"/>
    </location>
</feature>
<evidence type="ECO:0000256" key="2">
    <source>
        <dbReference type="ARBA" id="ARBA00010447"/>
    </source>
</evidence>
<proteinExistence type="inferred from homology"/>
<dbReference type="PANTHER" id="PTHR43586">
    <property type="entry name" value="CYSTEINE DESULFURASE"/>
    <property type="match status" value="1"/>
</dbReference>
<comment type="catalytic activity">
    <reaction evidence="6">
        <text>(sulfur carrier)-H + L-cysteine = (sulfur carrier)-SH + L-alanine</text>
        <dbReference type="Rhea" id="RHEA:43892"/>
        <dbReference type="Rhea" id="RHEA-COMP:14737"/>
        <dbReference type="Rhea" id="RHEA-COMP:14739"/>
        <dbReference type="ChEBI" id="CHEBI:29917"/>
        <dbReference type="ChEBI" id="CHEBI:35235"/>
        <dbReference type="ChEBI" id="CHEBI:57972"/>
        <dbReference type="ChEBI" id="CHEBI:64428"/>
        <dbReference type="EC" id="2.8.1.7"/>
    </reaction>
</comment>
<dbReference type="GO" id="GO:0016829">
    <property type="term" value="F:lyase activity"/>
    <property type="evidence" value="ECO:0007669"/>
    <property type="project" value="UniProtKB-KW"/>
</dbReference>
<comment type="cofactor">
    <cofactor evidence="1">
        <name>pyridoxal 5'-phosphate</name>
        <dbReference type="ChEBI" id="CHEBI:597326"/>
    </cofactor>
</comment>
<dbReference type="InterPro" id="IPR010970">
    <property type="entry name" value="Cys_dSase_SufS"/>
</dbReference>
<comment type="similarity">
    <text evidence="2">Belongs to the class-V pyridoxal-phosphate-dependent aminotransferase family. Csd subfamily.</text>
</comment>
<dbReference type="InterPro" id="IPR015424">
    <property type="entry name" value="PyrdxlP-dep_Trfase"/>
</dbReference>
<dbReference type="CDD" id="cd06453">
    <property type="entry name" value="SufS_like"/>
    <property type="match status" value="1"/>
</dbReference>
<accession>A0A1Y0VWH2</accession>
<protein>
    <recommendedName>
        <fullName evidence="3">cysteine desulfurase</fullName>
        <ecNumber evidence="3">2.8.1.7</ecNumber>
    </recommendedName>
</protein>
<dbReference type="InterPro" id="IPR000192">
    <property type="entry name" value="Aminotrans_V_dom"/>
</dbReference>
<keyword evidence="4 8" id="KW-0808">Transferase</keyword>